<proteinExistence type="predicted"/>
<comment type="caution">
    <text evidence="1">The sequence shown here is derived from an EMBL/GenBank/DDBJ whole genome shotgun (WGS) entry which is preliminary data.</text>
</comment>
<gene>
    <name evidence="1" type="ORF">PR048_019416</name>
</gene>
<accession>A0ABQ9H3T6</accession>
<dbReference type="EMBL" id="JARBHB010000007">
    <property type="protein sequence ID" value="KAJ8878828.1"/>
    <property type="molecule type" value="Genomic_DNA"/>
</dbReference>
<organism evidence="1 2">
    <name type="scientific">Dryococelus australis</name>
    <dbReference type="NCBI Taxonomy" id="614101"/>
    <lineage>
        <taxon>Eukaryota</taxon>
        <taxon>Metazoa</taxon>
        <taxon>Ecdysozoa</taxon>
        <taxon>Arthropoda</taxon>
        <taxon>Hexapoda</taxon>
        <taxon>Insecta</taxon>
        <taxon>Pterygota</taxon>
        <taxon>Neoptera</taxon>
        <taxon>Polyneoptera</taxon>
        <taxon>Phasmatodea</taxon>
        <taxon>Verophasmatodea</taxon>
        <taxon>Anareolatae</taxon>
        <taxon>Phasmatidae</taxon>
        <taxon>Eurycanthinae</taxon>
        <taxon>Dryococelus</taxon>
    </lineage>
</organism>
<evidence type="ECO:0000313" key="1">
    <source>
        <dbReference type="EMBL" id="KAJ8878828.1"/>
    </source>
</evidence>
<sequence length="175" mass="20642">MQKPATHLESQDFDNNLKEYETAFLSLIDKTDKLVQDKTLHSLKVTKAILTLHTYLQEKRDGFEKFEEAAFELSIRETPIYPRIRKRKIFADEVHQQKKEVYAILAKHFNILPLLASPEGTKNKKLEIEVNKFKYYPQDIDDSFANECVHFKAYVDLENLKTIPELYSYIKQKTL</sequence>
<protein>
    <submittedName>
        <fullName evidence="1">Uncharacterized protein</fullName>
    </submittedName>
</protein>
<evidence type="ECO:0000313" key="2">
    <source>
        <dbReference type="Proteomes" id="UP001159363"/>
    </source>
</evidence>
<keyword evidence="2" id="KW-1185">Reference proteome</keyword>
<name>A0ABQ9H3T6_9NEOP</name>
<reference evidence="1 2" key="1">
    <citation type="submission" date="2023-02" db="EMBL/GenBank/DDBJ databases">
        <title>LHISI_Scaffold_Assembly.</title>
        <authorList>
            <person name="Stuart O.P."/>
            <person name="Cleave R."/>
            <person name="Magrath M.J.L."/>
            <person name="Mikheyev A.S."/>
        </authorList>
    </citation>
    <scope>NUCLEOTIDE SEQUENCE [LARGE SCALE GENOMIC DNA]</scope>
    <source>
        <strain evidence="1">Daus_M_001</strain>
        <tissue evidence="1">Leg muscle</tissue>
    </source>
</reference>
<dbReference type="Proteomes" id="UP001159363">
    <property type="component" value="Chromosome 6"/>
</dbReference>